<name>A0A8H4UN92_9HYPO</name>
<accession>A0A8H4UN92</accession>
<reference evidence="1" key="2">
    <citation type="submission" date="2020-05" db="EMBL/GenBank/DDBJ databases">
        <authorList>
            <person name="Kim H.-S."/>
            <person name="Proctor R.H."/>
            <person name="Brown D.W."/>
        </authorList>
    </citation>
    <scope>NUCLEOTIDE SEQUENCE</scope>
    <source>
        <strain evidence="1">NRRL 22465</strain>
    </source>
</reference>
<dbReference type="Proteomes" id="UP000635477">
    <property type="component" value="Unassembled WGS sequence"/>
</dbReference>
<reference evidence="1" key="1">
    <citation type="journal article" date="2020" name="BMC Genomics">
        <title>Correction to: Identification and distribution of gene clusters required for synthesis of sphingolipid metabolism inhibitors in diverse species of the filamentous fungus Fusarium.</title>
        <authorList>
            <person name="Kim H.S."/>
            <person name="Lohmar J.M."/>
            <person name="Busman M."/>
            <person name="Brown D.W."/>
            <person name="Naumann T.A."/>
            <person name="Divon H.H."/>
            <person name="Lysoe E."/>
            <person name="Uhlig S."/>
            <person name="Proctor R.H."/>
        </authorList>
    </citation>
    <scope>NUCLEOTIDE SEQUENCE</scope>
    <source>
        <strain evidence="1">NRRL 22465</strain>
    </source>
</reference>
<dbReference type="PANTHER" id="PTHR36142">
    <property type="entry name" value="METALLO-HYDROLASE/OXIDOREDUCTASE SUPERFAMILY PROTEIN"/>
    <property type="match status" value="1"/>
</dbReference>
<dbReference type="PANTHER" id="PTHR36142:SF2">
    <property type="entry name" value="METALLO-HYDROLASE_OXIDOREDUCTASE SUPERFAMILY PROTEIN"/>
    <property type="match status" value="1"/>
</dbReference>
<comment type="caution">
    <text evidence="1">The sequence shown here is derived from an EMBL/GenBank/DDBJ whole genome shotgun (WGS) entry which is preliminary data.</text>
</comment>
<protein>
    <submittedName>
        <fullName evidence="1">Uncharacterized protein</fullName>
    </submittedName>
</protein>
<dbReference type="AlphaFoldDB" id="A0A8H4UN92"/>
<organism evidence="1 2">
    <name type="scientific">Fusarium zealandicum</name>
    <dbReference type="NCBI Taxonomy" id="1053134"/>
    <lineage>
        <taxon>Eukaryota</taxon>
        <taxon>Fungi</taxon>
        <taxon>Dikarya</taxon>
        <taxon>Ascomycota</taxon>
        <taxon>Pezizomycotina</taxon>
        <taxon>Sordariomycetes</taxon>
        <taxon>Hypocreomycetidae</taxon>
        <taxon>Hypocreales</taxon>
        <taxon>Nectriaceae</taxon>
        <taxon>Fusarium</taxon>
        <taxon>Fusarium staphyleae species complex</taxon>
    </lineage>
</organism>
<evidence type="ECO:0000313" key="2">
    <source>
        <dbReference type="Proteomes" id="UP000635477"/>
    </source>
</evidence>
<dbReference type="OrthoDB" id="9971601at2759"/>
<evidence type="ECO:0000313" key="1">
    <source>
        <dbReference type="EMBL" id="KAF4979975.1"/>
    </source>
</evidence>
<sequence length="357" mass="39776">MDKKRQETLQALFASDEPLRPVMTSLNGDNSWLISFPRPSTERVALGKTYYHLVFEPWLAGPTSQISSWFIHISLSTPAAVPDAEAVEAVVDEIETAAAERFADVKVARSRQPLDSSQEEYNGGVDAIFLGFHIVDHLHEPTLRLFNPQIPVIASADVASMLKPWGHFKDIKTMRDLDGPIDTWRSIYIHPGDPIPSWLTAFRMPGHAFLNFCAAIIWTHTTEDGSEVHEVILESPHGTRLDEGPLQAFLDAEPPTQKLAMLHGLKESHTAGFKTTFGVKGGLALYRRVGGFKYWLLSHSSDLSYAGIFMRLLRTIDTQRTVSWGLEDERKGQEVDGEELETPQVVQVSNGDSFVLG</sequence>
<keyword evidence="2" id="KW-1185">Reference proteome</keyword>
<proteinExistence type="predicted"/>
<gene>
    <name evidence="1" type="ORF">FZEAL_3929</name>
</gene>
<dbReference type="EMBL" id="JABEYC010000262">
    <property type="protein sequence ID" value="KAF4979975.1"/>
    <property type="molecule type" value="Genomic_DNA"/>
</dbReference>